<dbReference type="Pfam" id="PF13174">
    <property type="entry name" value="TPR_6"/>
    <property type="match status" value="1"/>
</dbReference>
<accession>A0A1N6P6H4</accession>
<dbReference type="InterPro" id="IPR019734">
    <property type="entry name" value="TPR_rpt"/>
</dbReference>
<keyword evidence="2" id="KW-0812">Transmembrane</keyword>
<keyword evidence="1" id="KW-0802">TPR repeat</keyword>
<reference evidence="3 4" key="1">
    <citation type="submission" date="2017-01" db="EMBL/GenBank/DDBJ databases">
        <authorList>
            <person name="Mah S.A."/>
            <person name="Swanson W.J."/>
            <person name="Moy G.W."/>
            <person name="Vacquier V.D."/>
        </authorList>
    </citation>
    <scope>NUCLEOTIDE SEQUENCE [LARGE SCALE GENOMIC DNA]</scope>
    <source>
        <strain evidence="3 4">ASpG1</strain>
    </source>
</reference>
<sequence>MADDKKTNREKASLSETLKVYLGSHRKLIFGITLGLIVLVFGSVVAYQIHHNRQEQATRQAEEITEAWISWQQERDDQAEREIREAIEAVRSSYPRSYGALRALHVLMLMEWELEQFSEARKTGLMLADGFPRSHLAGAALASAAAAAEEEGDLEEAKAILLRIARGEGAPSAETARALFNLGRLSEELKTYDDALDFYNQLAGEHPESNWTKLAKNRIIWLTSQGGSSNT</sequence>
<name>A0A1N6P6H4_9SPIO</name>
<dbReference type="RefSeq" id="WP_076487699.1">
    <property type="nucleotide sequence ID" value="NZ_FTMS01000002.1"/>
</dbReference>
<keyword evidence="2" id="KW-0472">Membrane</keyword>
<evidence type="ECO:0000313" key="3">
    <source>
        <dbReference type="EMBL" id="SIP99991.1"/>
    </source>
</evidence>
<protein>
    <submittedName>
        <fullName evidence="3">Uncharacterized protein</fullName>
    </submittedName>
</protein>
<evidence type="ECO:0000256" key="1">
    <source>
        <dbReference type="PROSITE-ProRule" id="PRU00339"/>
    </source>
</evidence>
<keyword evidence="2" id="KW-1133">Transmembrane helix</keyword>
<dbReference type="InterPro" id="IPR011990">
    <property type="entry name" value="TPR-like_helical_dom_sf"/>
</dbReference>
<keyword evidence="4" id="KW-1185">Reference proteome</keyword>
<dbReference type="SUPFAM" id="SSF48452">
    <property type="entry name" value="TPR-like"/>
    <property type="match status" value="1"/>
</dbReference>
<evidence type="ECO:0000313" key="4">
    <source>
        <dbReference type="Proteomes" id="UP000186400"/>
    </source>
</evidence>
<dbReference type="PROSITE" id="PS50005">
    <property type="entry name" value="TPR"/>
    <property type="match status" value="1"/>
</dbReference>
<proteinExistence type="predicted"/>
<dbReference type="OrthoDB" id="359271at2"/>
<dbReference type="Proteomes" id="UP000186400">
    <property type="component" value="Unassembled WGS sequence"/>
</dbReference>
<organism evidence="3 4">
    <name type="scientific">Alkalispirochaeta americana</name>
    <dbReference type="NCBI Taxonomy" id="159291"/>
    <lineage>
        <taxon>Bacteria</taxon>
        <taxon>Pseudomonadati</taxon>
        <taxon>Spirochaetota</taxon>
        <taxon>Spirochaetia</taxon>
        <taxon>Spirochaetales</taxon>
        <taxon>Spirochaetaceae</taxon>
        <taxon>Alkalispirochaeta</taxon>
    </lineage>
</organism>
<dbReference type="AlphaFoldDB" id="A0A1N6P6H4"/>
<feature type="repeat" description="TPR" evidence="1">
    <location>
        <begin position="176"/>
        <end position="209"/>
    </location>
</feature>
<dbReference type="STRING" id="159291.SAMN05920897_102155"/>
<dbReference type="EMBL" id="FTMS01000002">
    <property type="protein sequence ID" value="SIP99991.1"/>
    <property type="molecule type" value="Genomic_DNA"/>
</dbReference>
<feature type="transmembrane region" description="Helical" evidence="2">
    <location>
        <begin position="28"/>
        <end position="49"/>
    </location>
</feature>
<dbReference type="Gene3D" id="1.25.40.10">
    <property type="entry name" value="Tetratricopeptide repeat domain"/>
    <property type="match status" value="2"/>
</dbReference>
<gene>
    <name evidence="3" type="ORF">SAMN05920897_102155</name>
</gene>
<evidence type="ECO:0000256" key="2">
    <source>
        <dbReference type="SAM" id="Phobius"/>
    </source>
</evidence>